<protein>
    <submittedName>
        <fullName evidence="3">GNAT family N-acetyltransferase</fullName>
    </submittedName>
</protein>
<dbReference type="Gene3D" id="3.40.630.30">
    <property type="match status" value="1"/>
</dbReference>
<feature type="domain" description="N-acetyltransferase" evidence="2">
    <location>
        <begin position="1"/>
        <end position="72"/>
    </location>
</feature>
<dbReference type="SUPFAM" id="SSF55729">
    <property type="entry name" value="Acyl-CoA N-acyltransferases (Nat)"/>
    <property type="match status" value="1"/>
</dbReference>
<dbReference type="EMBL" id="WWCN01000006">
    <property type="protein sequence ID" value="MYM23210.1"/>
    <property type="molecule type" value="Genomic_DNA"/>
</dbReference>
<name>A0A6L8K7N5_9BURK</name>
<dbReference type="InterPro" id="IPR050769">
    <property type="entry name" value="NAT_camello-type"/>
</dbReference>
<comment type="caution">
    <text evidence="3">The sequence shown here is derived from an EMBL/GenBank/DDBJ whole genome shotgun (WGS) entry which is preliminary data.</text>
</comment>
<dbReference type="GO" id="GO:0008080">
    <property type="term" value="F:N-acetyltransferase activity"/>
    <property type="evidence" value="ECO:0007669"/>
    <property type="project" value="InterPro"/>
</dbReference>
<keyword evidence="1 3" id="KW-0808">Transferase</keyword>
<sequence>MRAMFVRRDARGKGVGQALLDAARSENTELVLNVAKSNVGAIRFYARNGFVATGENSRMYRETSVTYIQMKPTSLAANTRL</sequence>
<dbReference type="PANTHER" id="PTHR13947">
    <property type="entry name" value="GNAT FAMILY N-ACETYLTRANSFERASE"/>
    <property type="match status" value="1"/>
</dbReference>
<evidence type="ECO:0000259" key="2">
    <source>
        <dbReference type="PROSITE" id="PS51186"/>
    </source>
</evidence>
<dbReference type="PROSITE" id="PS51186">
    <property type="entry name" value="GNAT"/>
    <property type="match status" value="1"/>
</dbReference>
<dbReference type="Pfam" id="PF13508">
    <property type="entry name" value="Acetyltransf_7"/>
    <property type="match status" value="1"/>
</dbReference>
<dbReference type="InterPro" id="IPR016181">
    <property type="entry name" value="Acyl_CoA_acyltransferase"/>
</dbReference>
<dbReference type="InterPro" id="IPR000182">
    <property type="entry name" value="GNAT_dom"/>
</dbReference>
<proteinExistence type="predicted"/>
<evidence type="ECO:0000313" key="3">
    <source>
        <dbReference type="EMBL" id="MYM23210.1"/>
    </source>
</evidence>
<dbReference type="PANTHER" id="PTHR13947:SF37">
    <property type="entry name" value="LD18367P"/>
    <property type="match status" value="1"/>
</dbReference>
<accession>A0A6L8K7N5</accession>
<evidence type="ECO:0000313" key="4">
    <source>
        <dbReference type="Proteomes" id="UP000479335"/>
    </source>
</evidence>
<evidence type="ECO:0000256" key="1">
    <source>
        <dbReference type="ARBA" id="ARBA00022679"/>
    </source>
</evidence>
<dbReference type="Proteomes" id="UP000479335">
    <property type="component" value="Unassembled WGS sequence"/>
</dbReference>
<keyword evidence="4" id="KW-1185">Reference proteome</keyword>
<reference evidence="3 4" key="1">
    <citation type="submission" date="2019-12" db="EMBL/GenBank/DDBJ databases">
        <title>Novel species isolated from a subtropical stream in China.</title>
        <authorList>
            <person name="Lu H."/>
        </authorList>
    </citation>
    <scope>NUCLEOTIDE SEQUENCE [LARGE SCALE GENOMIC DNA]</scope>
    <source>
        <strain evidence="3 4">FT135W</strain>
    </source>
</reference>
<gene>
    <name evidence="3" type="ORF">GTP46_11190</name>
</gene>
<dbReference type="AlphaFoldDB" id="A0A6L8K7N5"/>
<dbReference type="CDD" id="cd04301">
    <property type="entry name" value="NAT_SF"/>
    <property type="match status" value="1"/>
</dbReference>
<organism evidence="3 4">
    <name type="scientific">Duganella flavida</name>
    <dbReference type="NCBI Taxonomy" id="2692175"/>
    <lineage>
        <taxon>Bacteria</taxon>
        <taxon>Pseudomonadati</taxon>
        <taxon>Pseudomonadota</taxon>
        <taxon>Betaproteobacteria</taxon>
        <taxon>Burkholderiales</taxon>
        <taxon>Oxalobacteraceae</taxon>
        <taxon>Telluria group</taxon>
        <taxon>Duganella</taxon>
    </lineage>
</organism>